<keyword evidence="2" id="KW-1185">Reference proteome</keyword>
<dbReference type="RefSeq" id="WP_253968741.1">
    <property type="nucleotide sequence ID" value="NZ_JAMFTH010000005.1"/>
</dbReference>
<comment type="caution">
    <text evidence="1">The sequence shown here is derived from an EMBL/GenBank/DDBJ whole genome shotgun (WGS) entry which is preliminary data.</text>
</comment>
<reference evidence="1" key="1">
    <citation type="submission" date="2022-05" db="EMBL/GenBank/DDBJ databases">
        <authorList>
            <person name="Sun H.-N."/>
        </authorList>
    </citation>
    <scope>NUCLEOTIDE SEQUENCE</scope>
    <source>
        <strain evidence="1">HB14</strain>
    </source>
</reference>
<dbReference type="Proteomes" id="UP001139319">
    <property type="component" value="Unassembled WGS sequence"/>
</dbReference>
<organism evidence="1 2">
    <name type="scientific">Gilvimarinus xylanilyticus</name>
    <dbReference type="NCBI Taxonomy" id="2944139"/>
    <lineage>
        <taxon>Bacteria</taxon>
        <taxon>Pseudomonadati</taxon>
        <taxon>Pseudomonadota</taxon>
        <taxon>Gammaproteobacteria</taxon>
        <taxon>Cellvibrionales</taxon>
        <taxon>Cellvibrionaceae</taxon>
        <taxon>Gilvimarinus</taxon>
    </lineage>
</organism>
<protein>
    <submittedName>
        <fullName evidence="1">Uncharacterized protein</fullName>
    </submittedName>
</protein>
<proteinExistence type="predicted"/>
<sequence>MNHPQLTWAPLCLILLISCAAEDDGDSYSDGYGDDYYSSADDTSKECDYEELITPTERQEANQCGTQVSMQFAAADNYYEAAVVACQTSSQADGDTNYNSYLTTTELARKAKDRLCGGTSGGGLTDTTEAKYYSLCTYLDGLQVWATCYGPKTLTDQSCPADKPWNFLEQHSSSSACINARDNYLENY</sequence>
<evidence type="ECO:0000313" key="2">
    <source>
        <dbReference type="Proteomes" id="UP001139319"/>
    </source>
</evidence>
<evidence type="ECO:0000313" key="1">
    <source>
        <dbReference type="EMBL" id="MCP8900449.1"/>
    </source>
</evidence>
<dbReference type="EMBL" id="JAMFTH010000005">
    <property type="protein sequence ID" value="MCP8900449.1"/>
    <property type="molecule type" value="Genomic_DNA"/>
</dbReference>
<gene>
    <name evidence="1" type="ORF">M6D89_14175</name>
</gene>
<dbReference type="AlphaFoldDB" id="A0A9X2KUM3"/>
<accession>A0A9X2KUM3</accession>
<reference evidence="1" key="2">
    <citation type="submission" date="2023-01" db="EMBL/GenBank/DDBJ databases">
        <title>Gilvimarinus xylanilyticus HB14 isolated from Caulerpa lentillifera aquaculture base in Hainan, China.</title>
        <authorList>
            <person name="Zhang Y.-J."/>
        </authorList>
    </citation>
    <scope>NUCLEOTIDE SEQUENCE</scope>
    <source>
        <strain evidence="1">HB14</strain>
    </source>
</reference>
<name>A0A9X2KUM3_9GAMM</name>